<keyword evidence="3" id="KW-0614">Plasmid</keyword>
<keyword evidence="1" id="KW-0732">Signal</keyword>
<evidence type="ECO:0000313" key="4">
    <source>
        <dbReference type="Proteomes" id="UP000326936"/>
    </source>
</evidence>
<sequence length="216" mass="25225" precursor="true">MKQSGVFLSLSLAFFPIMSTAQEFSIFCYDQQEDEWEWSENKQVFDWPVMTQEQPWENSYFKFVPISESTYKSLDGFCPQGSVAQPAEGHFSTWKVFYVTDAQRSYFAPGKRSYHNLIDHVFLRFSDVLLKEDIERISHTLESVKAINGYRYSYIEGGKREMGFIAQEVQHVYPELVSEHSESGYLQVDYKGMIAVLLESIKQMDERLTNIENKQP</sequence>
<evidence type="ECO:0000256" key="1">
    <source>
        <dbReference type="SAM" id="SignalP"/>
    </source>
</evidence>
<dbReference type="RefSeq" id="WP_152432451.1">
    <property type="nucleotide sequence ID" value="NZ_CBCSDK010000009.1"/>
</dbReference>
<dbReference type="Proteomes" id="UP000326936">
    <property type="component" value="Plasmid pTHAF100_a"/>
</dbReference>
<dbReference type="AlphaFoldDB" id="A0A5P9CRN3"/>
<gene>
    <name evidence="3" type="ORF">FIV01_18845</name>
</gene>
<feature type="chain" id="PRO_5025015971" description="Peptidase S74 domain-containing protein" evidence="1">
    <location>
        <begin position="22"/>
        <end position="216"/>
    </location>
</feature>
<dbReference type="Pfam" id="PF13884">
    <property type="entry name" value="Peptidase_S74"/>
    <property type="match status" value="1"/>
</dbReference>
<accession>A0A5P9CRN3</accession>
<evidence type="ECO:0000313" key="3">
    <source>
        <dbReference type="EMBL" id="QFT28457.1"/>
    </source>
</evidence>
<protein>
    <recommendedName>
        <fullName evidence="2">Peptidase S74 domain-containing protein</fullName>
    </recommendedName>
</protein>
<organism evidence="3 4">
    <name type="scientific">Vibrio aquimaris</name>
    <dbReference type="NCBI Taxonomy" id="2587862"/>
    <lineage>
        <taxon>Bacteria</taxon>
        <taxon>Pseudomonadati</taxon>
        <taxon>Pseudomonadota</taxon>
        <taxon>Gammaproteobacteria</taxon>
        <taxon>Vibrionales</taxon>
        <taxon>Vibrionaceae</taxon>
        <taxon>Vibrio</taxon>
    </lineage>
</organism>
<dbReference type="KEGG" id="vaq:FIV01_18845"/>
<name>A0A5P9CRN3_9VIBR</name>
<dbReference type="InterPro" id="IPR030392">
    <property type="entry name" value="S74_ICA"/>
</dbReference>
<dbReference type="OrthoDB" id="5864065at2"/>
<feature type="signal peptide" evidence="1">
    <location>
        <begin position="1"/>
        <end position="21"/>
    </location>
</feature>
<keyword evidence="4" id="KW-1185">Reference proteome</keyword>
<feature type="domain" description="Peptidase S74" evidence="2">
    <location>
        <begin position="126"/>
        <end position="215"/>
    </location>
</feature>
<reference evidence="3 4" key="1">
    <citation type="submission" date="2019-10" db="EMBL/GenBank/DDBJ databases">
        <title>Complete genome sequence of Vibrio sp. strain THAF100, isolated from non-filtered water from the water column of tank 6 of a marine aquarium containing stony-coral fragments. Water maintained at 26 degree C.</title>
        <authorList>
            <person name="Ruckert C."/>
            <person name="Franco A."/>
            <person name="Kalinowski J."/>
            <person name="Glaeser S."/>
        </authorList>
    </citation>
    <scope>NUCLEOTIDE SEQUENCE [LARGE SCALE GENOMIC DNA]</scope>
    <source>
        <strain evidence="3 4">THAF100</strain>
        <plasmid evidence="4">pthaf100_a</plasmid>
    </source>
</reference>
<dbReference type="EMBL" id="CP045351">
    <property type="protein sequence ID" value="QFT28457.1"/>
    <property type="molecule type" value="Genomic_DNA"/>
</dbReference>
<geneLocation type="plasmid" evidence="4">
    <name>pthaf100_a</name>
</geneLocation>
<proteinExistence type="predicted"/>
<evidence type="ECO:0000259" key="2">
    <source>
        <dbReference type="PROSITE" id="PS51688"/>
    </source>
</evidence>
<dbReference type="PROSITE" id="PS51688">
    <property type="entry name" value="ICA"/>
    <property type="match status" value="1"/>
</dbReference>